<dbReference type="Proteomes" id="UP000278440">
    <property type="component" value="Unassembled WGS sequence"/>
</dbReference>
<gene>
    <name evidence="1" type="ORF">DFJ68_1305</name>
</gene>
<name>A0A495XYS6_9MICO</name>
<protein>
    <submittedName>
        <fullName evidence="1">Uncharacterized protein</fullName>
    </submittedName>
</protein>
<accession>A0A495XYS6</accession>
<proteinExistence type="predicted"/>
<organism evidence="1 2">
    <name type="scientific">Terracoccus luteus</name>
    <dbReference type="NCBI Taxonomy" id="53356"/>
    <lineage>
        <taxon>Bacteria</taxon>
        <taxon>Bacillati</taxon>
        <taxon>Actinomycetota</taxon>
        <taxon>Actinomycetes</taxon>
        <taxon>Micrococcales</taxon>
        <taxon>Intrasporangiaceae</taxon>
        <taxon>Terracoccus</taxon>
    </lineage>
</organism>
<dbReference type="EMBL" id="RBXT01000001">
    <property type="protein sequence ID" value="RKT77876.1"/>
    <property type="molecule type" value="Genomic_DNA"/>
</dbReference>
<dbReference type="AlphaFoldDB" id="A0A495XYS6"/>
<keyword evidence="2" id="KW-1185">Reference proteome</keyword>
<evidence type="ECO:0000313" key="2">
    <source>
        <dbReference type="Proteomes" id="UP000278440"/>
    </source>
</evidence>
<comment type="caution">
    <text evidence="1">The sequence shown here is derived from an EMBL/GenBank/DDBJ whole genome shotgun (WGS) entry which is preliminary data.</text>
</comment>
<sequence>MMQRFTLAVGQDTISFEAAPGVRWEVRSRYINERGTEWETNANGQSYGVLKGNREPDLQAVTATNGASGYVFTRDLNNVGGPPPTDLGDSAVRQPVSADIPVYESDGTTRIGTFHVGS</sequence>
<reference evidence="1 2" key="1">
    <citation type="submission" date="2018-10" db="EMBL/GenBank/DDBJ databases">
        <title>Sequencing the genomes of 1000 actinobacteria strains.</title>
        <authorList>
            <person name="Klenk H.-P."/>
        </authorList>
    </citation>
    <scope>NUCLEOTIDE SEQUENCE [LARGE SCALE GENOMIC DNA]</scope>
    <source>
        <strain evidence="1 2">DSM 44267</strain>
    </source>
</reference>
<evidence type="ECO:0000313" key="1">
    <source>
        <dbReference type="EMBL" id="RKT77876.1"/>
    </source>
</evidence>